<proteinExistence type="predicted"/>
<dbReference type="EMBL" id="WJQU01000001">
    <property type="protein sequence ID" value="KAJ6648750.1"/>
    <property type="molecule type" value="Genomic_DNA"/>
</dbReference>
<accession>A0A9Q0NEF2</accession>
<dbReference type="AlphaFoldDB" id="A0A9Q0NEF2"/>
<organism evidence="2 3">
    <name type="scientific">Pseudolycoriella hygida</name>
    <dbReference type="NCBI Taxonomy" id="35572"/>
    <lineage>
        <taxon>Eukaryota</taxon>
        <taxon>Metazoa</taxon>
        <taxon>Ecdysozoa</taxon>
        <taxon>Arthropoda</taxon>
        <taxon>Hexapoda</taxon>
        <taxon>Insecta</taxon>
        <taxon>Pterygota</taxon>
        <taxon>Neoptera</taxon>
        <taxon>Endopterygota</taxon>
        <taxon>Diptera</taxon>
        <taxon>Nematocera</taxon>
        <taxon>Sciaroidea</taxon>
        <taxon>Sciaridae</taxon>
        <taxon>Pseudolycoriella</taxon>
    </lineage>
</organism>
<gene>
    <name evidence="2" type="ORF">Bhyg_03981</name>
</gene>
<comment type="caution">
    <text evidence="2">The sequence shown here is derived from an EMBL/GenBank/DDBJ whole genome shotgun (WGS) entry which is preliminary data.</text>
</comment>
<dbReference type="OrthoDB" id="10499887at2759"/>
<keyword evidence="3" id="KW-1185">Reference proteome</keyword>
<evidence type="ECO:0000313" key="3">
    <source>
        <dbReference type="Proteomes" id="UP001151699"/>
    </source>
</evidence>
<protein>
    <submittedName>
        <fullName evidence="2">Uncharacterized protein</fullName>
    </submittedName>
</protein>
<name>A0A9Q0NEF2_9DIPT</name>
<feature type="chain" id="PRO_5040175736" evidence="1">
    <location>
        <begin position="20"/>
        <end position="189"/>
    </location>
</feature>
<feature type="signal peptide" evidence="1">
    <location>
        <begin position="1"/>
        <end position="19"/>
    </location>
</feature>
<reference evidence="2" key="1">
    <citation type="submission" date="2022-07" db="EMBL/GenBank/DDBJ databases">
        <authorList>
            <person name="Trinca V."/>
            <person name="Uliana J.V.C."/>
            <person name="Torres T.T."/>
            <person name="Ward R.J."/>
            <person name="Monesi N."/>
        </authorList>
    </citation>
    <scope>NUCLEOTIDE SEQUENCE</scope>
    <source>
        <strain evidence="2">HSMRA1968</strain>
        <tissue evidence="2">Whole embryos</tissue>
    </source>
</reference>
<dbReference type="Proteomes" id="UP001151699">
    <property type="component" value="Chromosome A"/>
</dbReference>
<keyword evidence="1" id="KW-0732">Signal</keyword>
<evidence type="ECO:0000313" key="2">
    <source>
        <dbReference type="EMBL" id="KAJ6648750.1"/>
    </source>
</evidence>
<sequence>MNFVLLLLLVLTQQSTLNASDESFSGVLKLYKYAETQLTQAKSMFSMLMENAAIQQKKFSNELRSETIAYLNKEQEKLVDDDEFEETRKRISDCAKDVEDTIEFGIKRFIEILDDAERMVNVLEDKLSVEPSSDDIDDINDEVDDIIGDFKDNFEGTMVPLVEQLLLVFKDKLVSLPLSLQECVDKIIN</sequence>
<evidence type="ECO:0000256" key="1">
    <source>
        <dbReference type="SAM" id="SignalP"/>
    </source>
</evidence>